<evidence type="ECO:0000313" key="2">
    <source>
        <dbReference type="Proteomes" id="UP000222366"/>
    </source>
</evidence>
<keyword evidence="2" id="KW-1185">Reference proteome</keyword>
<accession>A0A2D0K6T2</accession>
<reference evidence="1 2" key="1">
    <citation type="journal article" date="2017" name="Nat. Microbiol.">
        <title>Natural product diversity associated with the nematode symbionts Photorhabdus and Xenorhabdus.</title>
        <authorList>
            <person name="Tobias N.J."/>
            <person name="Wolff H."/>
            <person name="Djahanschiri B."/>
            <person name="Grundmann F."/>
            <person name="Kronenwerth M."/>
            <person name="Shi Y.M."/>
            <person name="Simonyi S."/>
            <person name="Grun P."/>
            <person name="Shapiro-Ilan D."/>
            <person name="Pidot S.J."/>
            <person name="Stinear T.P."/>
            <person name="Ebersberger I."/>
            <person name="Bode H.B."/>
        </authorList>
    </citation>
    <scope>NUCLEOTIDE SEQUENCE [LARGE SCALE GENOMIC DNA]</scope>
    <source>
        <strain evidence="1 2">DSM 17904</strain>
    </source>
</reference>
<sequence length="50" mass="5574">MEFKDLPESIQTIAAHTLKAMIEQNNADKELAKEMASSINDAFTSLYEAN</sequence>
<proteinExistence type="predicted"/>
<dbReference type="EMBL" id="NJAJ01000088">
    <property type="protein sequence ID" value="PHM59149.1"/>
    <property type="molecule type" value="Genomic_DNA"/>
</dbReference>
<dbReference type="Proteomes" id="UP000222366">
    <property type="component" value="Unassembled WGS sequence"/>
</dbReference>
<organism evidence="1 2">
    <name type="scientific">Xenorhabdus stockiae</name>
    <dbReference type="NCBI Taxonomy" id="351614"/>
    <lineage>
        <taxon>Bacteria</taxon>
        <taxon>Pseudomonadati</taxon>
        <taxon>Pseudomonadota</taxon>
        <taxon>Gammaproteobacteria</taxon>
        <taxon>Enterobacterales</taxon>
        <taxon>Morganellaceae</taxon>
        <taxon>Xenorhabdus</taxon>
    </lineage>
</organism>
<dbReference type="AlphaFoldDB" id="A0A2D0K6T2"/>
<comment type="caution">
    <text evidence="1">The sequence shown here is derived from an EMBL/GenBank/DDBJ whole genome shotgun (WGS) entry which is preliminary data.</text>
</comment>
<dbReference type="RefSeq" id="WP_169926708.1">
    <property type="nucleotide sequence ID" value="NZ_CAWNRH010000168.1"/>
</dbReference>
<evidence type="ECO:0000313" key="1">
    <source>
        <dbReference type="EMBL" id="PHM59149.1"/>
    </source>
</evidence>
<gene>
    <name evidence="1" type="ORF">Xsto_04060</name>
</gene>
<evidence type="ECO:0008006" key="3">
    <source>
        <dbReference type="Google" id="ProtNLM"/>
    </source>
</evidence>
<name>A0A2D0K6T2_9GAMM</name>
<protein>
    <recommendedName>
        <fullName evidence="3">Phage protein</fullName>
    </recommendedName>
</protein>